<comment type="similarity">
    <text evidence="2 6">Belongs to the UPF0677 family.</text>
</comment>
<gene>
    <name evidence="7" type="ORF">BST30_19350</name>
</gene>
<reference evidence="7 8" key="1">
    <citation type="submission" date="2017-02" db="EMBL/GenBank/DDBJ databases">
        <title>The new phylogeny of genus Mycobacterium.</title>
        <authorList>
            <person name="Tortoli E."/>
            <person name="Trovato A."/>
            <person name="Cirillo D.M."/>
        </authorList>
    </citation>
    <scope>NUCLEOTIDE SEQUENCE [LARGE SCALE GENOMIC DNA]</scope>
    <source>
        <strain evidence="7 8">DSM 45255</strain>
    </source>
</reference>
<protein>
    <recommendedName>
        <fullName evidence="6">S-adenosyl-L-methionine-dependent methyltransferase</fullName>
        <ecNumber evidence="6">2.1.1.-</ecNumber>
    </recommendedName>
</protein>
<dbReference type="Proteomes" id="UP000192760">
    <property type="component" value="Unassembled WGS sequence"/>
</dbReference>
<dbReference type="EC" id="2.1.1.-" evidence="6"/>
<evidence type="ECO:0000256" key="2">
    <source>
        <dbReference type="ARBA" id="ARBA00008138"/>
    </source>
</evidence>
<name>A0A1X0FM89_MYCNT</name>
<dbReference type="NCBIfam" id="TIGR00027">
    <property type="entry name" value="mthyl_TIGR00027"/>
    <property type="match status" value="1"/>
</dbReference>
<dbReference type="GO" id="GO:0032259">
    <property type="term" value="P:methylation"/>
    <property type="evidence" value="ECO:0007669"/>
    <property type="project" value="UniProtKB-KW"/>
</dbReference>
<organism evidence="7 8">
    <name type="scientific">Mycobacterium mantenii</name>
    <dbReference type="NCBI Taxonomy" id="560555"/>
    <lineage>
        <taxon>Bacteria</taxon>
        <taxon>Bacillati</taxon>
        <taxon>Actinomycetota</taxon>
        <taxon>Actinomycetes</taxon>
        <taxon>Mycobacteriales</taxon>
        <taxon>Mycobacteriaceae</taxon>
        <taxon>Mycobacterium</taxon>
        <taxon>Mycobacterium avium complex (MAC)</taxon>
    </lineage>
</organism>
<keyword evidence="4 7" id="KW-0808">Transferase</keyword>
<dbReference type="PANTHER" id="PTHR43619:SF2">
    <property type="entry name" value="S-ADENOSYL-L-METHIONINE-DEPENDENT METHYLTRANSFERASES SUPERFAMILY PROTEIN"/>
    <property type="match status" value="1"/>
</dbReference>
<dbReference type="InterPro" id="IPR007213">
    <property type="entry name" value="Ppm1/Ppm2/Tcmp"/>
</dbReference>
<evidence type="ECO:0000256" key="4">
    <source>
        <dbReference type="ARBA" id="ARBA00022679"/>
    </source>
</evidence>
<dbReference type="GO" id="GO:0008168">
    <property type="term" value="F:methyltransferase activity"/>
    <property type="evidence" value="ECO:0007669"/>
    <property type="project" value="UniProtKB-UniRule"/>
</dbReference>
<keyword evidence="5 6" id="KW-0949">S-adenosyl-L-methionine</keyword>
<dbReference type="AlphaFoldDB" id="A0A1X0FM89"/>
<evidence type="ECO:0000256" key="1">
    <source>
        <dbReference type="ARBA" id="ARBA00003907"/>
    </source>
</evidence>
<dbReference type="InterPro" id="IPR011610">
    <property type="entry name" value="SAM_mthyl_Trfase_ML2640-like"/>
</dbReference>
<dbReference type="Gene3D" id="3.40.50.150">
    <property type="entry name" value="Vaccinia Virus protein VP39"/>
    <property type="match status" value="1"/>
</dbReference>
<dbReference type="InterPro" id="IPR029063">
    <property type="entry name" value="SAM-dependent_MTases_sf"/>
</dbReference>
<evidence type="ECO:0000313" key="7">
    <source>
        <dbReference type="EMBL" id="ORB02863.1"/>
    </source>
</evidence>
<keyword evidence="3 6" id="KW-0489">Methyltransferase</keyword>
<evidence type="ECO:0000256" key="5">
    <source>
        <dbReference type="ARBA" id="ARBA00022691"/>
    </source>
</evidence>
<evidence type="ECO:0000256" key="6">
    <source>
        <dbReference type="RuleBase" id="RU362030"/>
    </source>
</evidence>
<sequence>MAREDNDRWDLASSVGATATLVAVQRALAHREKLIDDPYAESLVREVGQDFFIRLIDSNSEMQEANPEFRAWCAADGMAARTRFFDRFFADAAASGVRQAVILAAGLDARSYRLPWPDGMVVFEVDQPEVIDFRTRSLARLGAHPAVDHRPIGIDLRDDWPKALTDNAFDPIKPTAWIAEGLLIYLPPDAQDRLFESITRLSAPGSRMATEYVPDMSLLFSERAKRIAEPAREYGHGLDVADLVYHGERGCVIEDLGRLGWLVSSQTTKELYEANGFAFPDDEATAPFGNANYVRAVLPKD</sequence>
<dbReference type="EMBL" id="MVHW01000024">
    <property type="protein sequence ID" value="ORB02863.1"/>
    <property type="molecule type" value="Genomic_DNA"/>
</dbReference>
<dbReference type="RefSeq" id="WP_083097173.1">
    <property type="nucleotide sequence ID" value="NZ_AP022590.1"/>
</dbReference>
<dbReference type="PANTHER" id="PTHR43619">
    <property type="entry name" value="S-ADENOSYL-L-METHIONINE-DEPENDENT METHYLTRANSFERASE YKTD-RELATED"/>
    <property type="match status" value="1"/>
</dbReference>
<evidence type="ECO:0000313" key="8">
    <source>
        <dbReference type="Proteomes" id="UP000192760"/>
    </source>
</evidence>
<dbReference type="STRING" id="560555.BST30_19350"/>
<dbReference type="SUPFAM" id="SSF53335">
    <property type="entry name" value="S-adenosyl-L-methionine-dependent methyltransferases"/>
    <property type="match status" value="1"/>
</dbReference>
<evidence type="ECO:0000256" key="3">
    <source>
        <dbReference type="ARBA" id="ARBA00022603"/>
    </source>
</evidence>
<proteinExistence type="inferred from homology"/>
<accession>A0A1X0FM89</accession>
<comment type="function">
    <text evidence="1 6">Exhibits S-adenosyl-L-methionine-dependent methyltransferase activity.</text>
</comment>
<comment type="caution">
    <text evidence="7">The sequence shown here is derived from an EMBL/GenBank/DDBJ whole genome shotgun (WGS) entry which is preliminary data.</text>
</comment>
<dbReference type="Pfam" id="PF04072">
    <property type="entry name" value="LCM"/>
    <property type="match status" value="1"/>
</dbReference>